<dbReference type="Pfam" id="PF12950">
    <property type="entry name" value="TaqI_C"/>
    <property type="match status" value="1"/>
</dbReference>
<dbReference type="InterPro" id="IPR023135">
    <property type="entry name" value="N6_DNA_MeTrfase_TaqI_C"/>
</dbReference>
<dbReference type="EMBL" id="JBGEWD010000007">
    <property type="protein sequence ID" value="MEY8000360.1"/>
    <property type="molecule type" value="Genomic_DNA"/>
</dbReference>
<evidence type="ECO:0000256" key="2">
    <source>
        <dbReference type="ARBA" id="ARBA00022603"/>
    </source>
</evidence>
<dbReference type="Proteomes" id="UP001564657">
    <property type="component" value="Unassembled WGS sequence"/>
</dbReference>
<evidence type="ECO:0000256" key="3">
    <source>
        <dbReference type="ARBA" id="ARBA00022679"/>
    </source>
</evidence>
<reference evidence="10 11" key="1">
    <citation type="submission" date="2024-08" db="EMBL/GenBank/DDBJ databases">
        <title>Clostridium lapicellarii sp. nov., and Clostridium renhuaiense sp. nov., two species isolated from the mud in a fermentation cellar used for producing sauce-flavour Chinese liquors.</title>
        <authorList>
            <person name="Yang F."/>
            <person name="Wang H."/>
            <person name="Chen L.Q."/>
            <person name="Zhou N."/>
            <person name="Lu J.J."/>
            <person name="Pu X.X."/>
            <person name="Wan B."/>
            <person name="Wang L."/>
            <person name="Liu S.J."/>
        </authorList>
    </citation>
    <scope>NUCLEOTIDE SEQUENCE [LARGE SCALE GENOMIC DNA]</scope>
    <source>
        <strain evidence="10 11">MT-5</strain>
    </source>
</reference>
<comment type="catalytic activity">
    <reaction evidence="7">
        <text>a 2'-deoxyadenosine in DNA + S-adenosyl-L-methionine = an N(6)-methyl-2'-deoxyadenosine in DNA + S-adenosyl-L-homocysteine + H(+)</text>
        <dbReference type="Rhea" id="RHEA:15197"/>
        <dbReference type="Rhea" id="RHEA-COMP:12418"/>
        <dbReference type="Rhea" id="RHEA-COMP:12419"/>
        <dbReference type="ChEBI" id="CHEBI:15378"/>
        <dbReference type="ChEBI" id="CHEBI:57856"/>
        <dbReference type="ChEBI" id="CHEBI:59789"/>
        <dbReference type="ChEBI" id="CHEBI:90615"/>
        <dbReference type="ChEBI" id="CHEBI:90616"/>
        <dbReference type="EC" id="2.1.1.72"/>
    </reaction>
</comment>
<dbReference type="RefSeq" id="WP_369704246.1">
    <property type="nucleotide sequence ID" value="NZ_JBGEWD010000007.1"/>
</dbReference>
<dbReference type="InterPro" id="IPR050953">
    <property type="entry name" value="N4_N6_ade-DNA_methylase"/>
</dbReference>
<accession>A0ABV4BS64</accession>
<gene>
    <name evidence="10" type="ORF">AB8U03_09150</name>
</gene>
<evidence type="ECO:0000259" key="8">
    <source>
        <dbReference type="Pfam" id="PF07669"/>
    </source>
</evidence>
<dbReference type="GO" id="GO:0032259">
    <property type="term" value="P:methylation"/>
    <property type="evidence" value="ECO:0007669"/>
    <property type="project" value="UniProtKB-KW"/>
</dbReference>
<evidence type="ECO:0000313" key="11">
    <source>
        <dbReference type="Proteomes" id="UP001564657"/>
    </source>
</evidence>
<evidence type="ECO:0000256" key="5">
    <source>
        <dbReference type="ARBA" id="ARBA00022747"/>
    </source>
</evidence>
<dbReference type="Gene3D" id="3.90.220.10">
    <property type="entry name" value="Adenine-n6-DNA-methyltransferase Taqi, Chain A, domain 2"/>
    <property type="match status" value="1"/>
</dbReference>
<sequence>MDNFIEGIEKIYEYINKDIDNELKFKFIESYKKKFNMSEKSCFSQNYYELRDTNKRKGIVYTPYEIAVYMIENLISPLDVIKNPFIKIVDPSCGCGNLICACFSYLRNIFINNIESINKHNNINLEIRDINAHIMCNNLFGFDIDEMATKVLRIDLFVISGQLSSNNFIIKDFLMENIDERFDIFIGNPPYIGHKNVDRDYCKILKKMYGSIYRDKGDISYCFFKKSLECLRKGGKLGFITSRYFCEACSGEELRKFLIQNTSIYKIVDFYGIRPFKNVGIDPIIIFLSKENILDNSIEIIKPEKSSRLEKSRFYNSLFLKKNKEHKSFFIHQSFIDNGGWVFIDKLERGIIDKIEGKSKCTLKDICESHQGIITGCDRAFIIDKHILKEKNIEPELIRPWIKSSYIHRDKIINREKFIIYSNFIENEEDCPNSINYIKTYRKKLLNRRECRKGIRKWYELQWGRRPQIFEGKKIVFPYKSKDNRFAIDEGSYFSADVYSLVLKKNVGFTYDDLVKILNSSLYEFYFKTFGKKLGENLYEYYPNNLMKLKISYIDFSGEDDVEKYLYRFFELTEEEIKVVKKDHCSGK</sequence>
<evidence type="ECO:0000313" key="10">
    <source>
        <dbReference type="EMBL" id="MEY8000360.1"/>
    </source>
</evidence>
<dbReference type="Pfam" id="PF07669">
    <property type="entry name" value="Eco57I"/>
    <property type="match status" value="1"/>
</dbReference>
<feature type="domain" description="TaqI-like C-terminal specificity" evidence="9">
    <location>
        <begin position="435"/>
        <end position="549"/>
    </location>
</feature>
<keyword evidence="5" id="KW-0680">Restriction system</keyword>
<keyword evidence="6" id="KW-0238">DNA-binding</keyword>
<evidence type="ECO:0000256" key="4">
    <source>
        <dbReference type="ARBA" id="ARBA00022691"/>
    </source>
</evidence>
<comment type="caution">
    <text evidence="10">The sequence shown here is derived from an EMBL/GenBank/DDBJ whole genome shotgun (WGS) entry which is preliminary data.</text>
</comment>
<keyword evidence="2 10" id="KW-0489">Methyltransferase</keyword>
<organism evidence="10 11">
    <name type="scientific">Clostridium moutaii</name>
    <dbReference type="NCBI Taxonomy" id="3240932"/>
    <lineage>
        <taxon>Bacteria</taxon>
        <taxon>Bacillati</taxon>
        <taxon>Bacillota</taxon>
        <taxon>Clostridia</taxon>
        <taxon>Eubacteriales</taxon>
        <taxon>Clostridiaceae</taxon>
        <taxon>Clostridium</taxon>
    </lineage>
</organism>
<keyword evidence="3" id="KW-0808">Transferase</keyword>
<dbReference type="PRINTS" id="PR00507">
    <property type="entry name" value="N12N6MTFRASE"/>
</dbReference>
<evidence type="ECO:0000256" key="6">
    <source>
        <dbReference type="ARBA" id="ARBA00023125"/>
    </source>
</evidence>
<evidence type="ECO:0000259" key="9">
    <source>
        <dbReference type="Pfam" id="PF12950"/>
    </source>
</evidence>
<feature type="domain" description="Type II methyltransferase M.TaqI-like" evidence="8">
    <location>
        <begin position="137"/>
        <end position="273"/>
    </location>
</feature>
<dbReference type="SUPFAM" id="SSF53335">
    <property type="entry name" value="S-adenosyl-L-methionine-dependent methyltransferases"/>
    <property type="match status" value="1"/>
</dbReference>
<name>A0ABV4BS64_9CLOT</name>
<proteinExistence type="predicted"/>
<dbReference type="GO" id="GO:0008168">
    <property type="term" value="F:methyltransferase activity"/>
    <property type="evidence" value="ECO:0007669"/>
    <property type="project" value="UniProtKB-KW"/>
</dbReference>
<dbReference type="InterPro" id="IPR025931">
    <property type="entry name" value="TaqI_C"/>
</dbReference>
<keyword evidence="11" id="KW-1185">Reference proteome</keyword>
<protein>
    <recommendedName>
        <fullName evidence="1">site-specific DNA-methyltransferase (adenine-specific)</fullName>
        <ecNumber evidence="1">2.1.1.72</ecNumber>
    </recommendedName>
</protein>
<evidence type="ECO:0000256" key="1">
    <source>
        <dbReference type="ARBA" id="ARBA00011900"/>
    </source>
</evidence>
<dbReference type="PANTHER" id="PTHR33841:SF6">
    <property type="entry name" value="TYPE II METHYLTRANSFERASE M.HINDII"/>
    <property type="match status" value="1"/>
</dbReference>
<dbReference type="InterPro" id="IPR029063">
    <property type="entry name" value="SAM-dependent_MTases_sf"/>
</dbReference>
<evidence type="ECO:0000256" key="7">
    <source>
        <dbReference type="ARBA" id="ARBA00047942"/>
    </source>
</evidence>
<dbReference type="InterPro" id="IPR011639">
    <property type="entry name" value="MethylTrfase_TaqI-like_dom"/>
</dbReference>
<dbReference type="Gene3D" id="3.40.50.150">
    <property type="entry name" value="Vaccinia Virus protein VP39"/>
    <property type="match status" value="1"/>
</dbReference>
<dbReference type="EC" id="2.1.1.72" evidence="1"/>
<keyword evidence="4" id="KW-0949">S-adenosyl-L-methionine</keyword>
<dbReference type="PANTHER" id="PTHR33841">
    <property type="entry name" value="DNA METHYLTRANSFERASE YEEA-RELATED"/>
    <property type="match status" value="1"/>
</dbReference>